<dbReference type="AlphaFoldDB" id="A0AAW1JHL6"/>
<feature type="compositionally biased region" description="Gly residues" evidence="1">
    <location>
        <begin position="98"/>
        <end position="108"/>
    </location>
</feature>
<feature type="compositionally biased region" description="Basic and acidic residues" evidence="1">
    <location>
        <begin position="72"/>
        <end position="87"/>
    </location>
</feature>
<dbReference type="Proteomes" id="UP001458880">
    <property type="component" value="Unassembled WGS sequence"/>
</dbReference>
<evidence type="ECO:0000313" key="3">
    <source>
        <dbReference type="Proteomes" id="UP001458880"/>
    </source>
</evidence>
<proteinExistence type="predicted"/>
<comment type="caution">
    <text evidence="2">The sequence shown here is derived from an EMBL/GenBank/DDBJ whole genome shotgun (WGS) entry which is preliminary data.</text>
</comment>
<sequence length="108" mass="12289">MPVYDDFLLKFKNIYRPEQNLSLDEAMIPWRATSVVNRTRKLTTTALREMAMQALPINAMMMRTEVLRTLKWRDSENTSPRHDHHDDDDASDVALPDSGGGGIGNPCE</sequence>
<accession>A0AAW1JHL6</accession>
<dbReference type="EMBL" id="JASPKY010000388">
    <property type="protein sequence ID" value="KAK9702627.1"/>
    <property type="molecule type" value="Genomic_DNA"/>
</dbReference>
<reference evidence="2 3" key="1">
    <citation type="journal article" date="2024" name="BMC Genomics">
        <title>De novo assembly and annotation of Popillia japonica's genome with initial clues to its potential as an invasive pest.</title>
        <authorList>
            <person name="Cucini C."/>
            <person name="Boschi S."/>
            <person name="Funari R."/>
            <person name="Cardaioli E."/>
            <person name="Iannotti N."/>
            <person name="Marturano G."/>
            <person name="Paoli F."/>
            <person name="Bruttini M."/>
            <person name="Carapelli A."/>
            <person name="Frati F."/>
            <person name="Nardi F."/>
        </authorList>
    </citation>
    <scope>NUCLEOTIDE SEQUENCE [LARGE SCALE GENOMIC DNA]</scope>
    <source>
        <strain evidence="2">DMR45628</strain>
    </source>
</reference>
<protein>
    <recommendedName>
        <fullName evidence="4">Transposase</fullName>
    </recommendedName>
</protein>
<organism evidence="2 3">
    <name type="scientific">Popillia japonica</name>
    <name type="common">Japanese beetle</name>
    <dbReference type="NCBI Taxonomy" id="7064"/>
    <lineage>
        <taxon>Eukaryota</taxon>
        <taxon>Metazoa</taxon>
        <taxon>Ecdysozoa</taxon>
        <taxon>Arthropoda</taxon>
        <taxon>Hexapoda</taxon>
        <taxon>Insecta</taxon>
        <taxon>Pterygota</taxon>
        <taxon>Neoptera</taxon>
        <taxon>Endopterygota</taxon>
        <taxon>Coleoptera</taxon>
        <taxon>Polyphaga</taxon>
        <taxon>Scarabaeiformia</taxon>
        <taxon>Scarabaeidae</taxon>
        <taxon>Rutelinae</taxon>
        <taxon>Popillia</taxon>
    </lineage>
</organism>
<keyword evidence="3" id="KW-1185">Reference proteome</keyword>
<feature type="region of interest" description="Disordered" evidence="1">
    <location>
        <begin position="72"/>
        <end position="108"/>
    </location>
</feature>
<gene>
    <name evidence="2" type="ORF">QE152_g29818</name>
</gene>
<evidence type="ECO:0008006" key="4">
    <source>
        <dbReference type="Google" id="ProtNLM"/>
    </source>
</evidence>
<name>A0AAW1JHL6_POPJA</name>
<evidence type="ECO:0000256" key="1">
    <source>
        <dbReference type="SAM" id="MobiDB-lite"/>
    </source>
</evidence>
<evidence type="ECO:0000313" key="2">
    <source>
        <dbReference type="EMBL" id="KAK9702627.1"/>
    </source>
</evidence>